<reference evidence="3" key="3">
    <citation type="submission" date="2015-06" db="UniProtKB">
        <authorList>
            <consortium name="EnsemblMetazoa"/>
        </authorList>
    </citation>
    <scope>IDENTIFICATION</scope>
</reference>
<reference evidence="4" key="1">
    <citation type="submission" date="2012-12" db="EMBL/GenBank/DDBJ databases">
        <authorList>
            <person name="Hellsten U."/>
            <person name="Grimwood J."/>
            <person name="Chapman J.A."/>
            <person name="Shapiro H."/>
            <person name="Aerts A."/>
            <person name="Otillar R.P."/>
            <person name="Terry A.Y."/>
            <person name="Boore J.L."/>
            <person name="Simakov O."/>
            <person name="Marletaz F."/>
            <person name="Cho S.-J."/>
            <person name="Edsinger-Gonzales E."/>
            <person name="Havlak P."/>
            <person name="Kuo D.-H."/>
            <person name="Larsson T."/>
            <person name="Lv J."/>
            <person name="Arendt D."/>
            <person name="Savage R."/>
            <person name="Osoegawa K."/>
            <person name="de Jong P."/>
            <person name="Lindberg D.R."/>
            <person name="Seaver E.C."/>
            <person name="Weisblat D.A."/>
            <person name="Putnam N.H."/>
            <person name="Grigoriev I.V."/>
            <person name="Rokhsar D.S."/>
        </authorList>
    </citation>
    <scope>NUCLEOTIDE SEQUENCE</scope>
</reference>
<keyword evidence="4" id="KW-1185">Reference proteome</keyword>
<accession>T1FX11</accession>
<dbReference type="EMBL" id="KB095811">
    <property type="protein sequence ID" value="ESO12441.1"/>
    <property type="molecule type" value="Genomic_DNA"/>
</dbReference>
<reference evidence="2 4" key="2">
    <citation type="journal article" date="2013" name="Nature">
        <title>Insights into bilaterian evolution from three spiralian genomes.</title>
        <authorList>
            <person name="Simakov O."/>
            <person name="Marletaz F."/>
            <person name="Cho S.J."/>
            <person name="Edsinger-Gonzales E."/>
            <person name="Havlak P."/>
            <person name="Hellsten U."/>
            <person name="Kuo D.H."/>
            <person name="Larsson T."/>
            <person name="Lv J."/>
            <person name="Arendt D."/>
            <person name="Savage R."/>
            <person name="Osoegawa K."/>
            <person name="de Jong P."/>
            <person name="Grimwood J."/>
            <person name="Chapman J.A."/>
            <person name="Shapiro H."/>
            <person name="Aerts A."/>
            <person name="Otillar R.P."/>
            <person name="Terry A.Y."/>
            <person name="Boore J.L."/>
            <person name="Grigoriev I.V."/>
            <person name="Lindberg D.R."/>
            <person name="Seaver E.C."/>
            <person name="Weisblat D.A."/>
            <person name="Putnam N.H."/>
            <person name="Rokhsar D.S."/>
        </authorList>
    </citation>
    <scope>NUCLEOTIDE SEQUENCE</scope>
</reference>
<dbReference type="RefSeq" id="XP_009009161.1">
    <property type="nucleotide sequence ID" value="XM_009010913.1"/>
</dbReference>
<dbReference type="InParanoid" id="T1FX11"/>
<dbReference type="AlphaFoldDB" id="T1FX11"/>
<dbReference type="eggNOG" id="ENOG502S8TN">
    <property type="taxonomic scope" value="Eukaryota"/>
</dbReference>
<evidence type="ECO:0000313" key="2">
    <source>
        <dbReference type="EMBL" id="ESO12441.1"/>
    </source>
</evidence>
<dbReference type="PANTHER" id="PTHR46289">
    <property type="entry name" value="52 KDA REPRESSOR OF THE INHIBITOR OF THE PROTEIN KINASE-LIKE PROTEIN-RELATED"/>
    <property type="match status" value="1"/>
</dbReference>
<sequence length="99" mass="11169">MNLKPITLLSTLASQNLTNIFPNVVIALRIFCTLPVTVSEVERSFSLLSRVKNFLRSTMSEERLTSLGMLALENDLARSLNFDDVVDDFANKKSRKVHL</sequence>
<protein>
    <recommendedName>
        <fullName evidence="1">HAT C-terminal dimerisation domain-containing protein</fullName>
    </recommendedName>
</protein>
<dbReference type="EMBL" id="AMQM01000170">
    <property type="status" value="NOT_ANNOTATED_CDS"/>
    <property type="molecule type" value="Genomic_DNA"/>
</dbReference>
<organism evidence="3 4">
    <name type="scientific">Helobdella robusta</name>
    <name type="common">Californian leech</name>
    <dbReference type="NCBI Taxonomy" id="6412"/>
    <lineage>
        <taxon>Eukaryota</taxon>
        <taxon>Metazoa</taxon>
        <taxon>Spiralia</taxon>
        <taxon>Lophotrochozoa</taxon>
        <taxon>Annelida</taxon>
        <taxon>Clitellata</taxon>
        <taxon>Hirudinea</taxon>
        <taxon>Rhynchobdellida</taxon>
        <taxon>Glossiphoniidae</taxon>
        <taxon>Helobdella</taxon>
    </lineage>
</organism>
<dbReference type="InterPro" id="IPR008906">
    <property type="entry name" value="HATC_C_dom"/>
</dbReference>
<dbReference type="KEGG" id="hro:HELRODRAFT_62465"/>
<evidence type="ECO:0000313" key="4">
    <source>
        <dbReference type="Proteomes" id="UP000015101"/>
    </source>
</evidence>
<dbReference type="HOGENOM" id="CLU_006175_9_0_1"/>
<dbReference type="GeneID" id="20213359"/>
<dbReference type="STRING" id="6412.T1FX11"/>
<proteinExistence type="predicted"/>
<dbReference type="OMA" id="PVANCES"/>
<name>T1FX11_HELRO</name>
<evidence type="ECO:0000313" key="3">
    <source>
        <dbReference type="EnsemblMetazoa" id="HelroP62465"/>
    </source>
</evidence>
<dbReference type="GO" id="GO:0046983">
    <property type="term" value="F:protein dimerization activity"/>
    <property type="evidence" value="ECO:0007669"/>
    <property type="project" value="InterPro"/>
</dbReference>
<dbReference type="InterPro" id="IPR052958">
    <property type="entry name" value="IFN-induced_PKR_regulator"/>
</dbReference>
<dbReference type="Pfam" id="PF05699">
    <property type="entry name" value="Dimer_Tnp_hAT"/>
    <property type="match status" value="1"/>
</dbReference>
<dbReference type="EnsemblMetazoa" id="HelroT62465">
    <property type="protein sequence ID" value="HelroP62465"/>
    <property type="gene ID" value="HelroG62465"/>
</dbReference>
<feature type="domain" description="HAT C-terminal dimerisation" evidence="1">
    <location>
        <begin position="17"/>
        <end position="76"/>
    </location>
</feature>
<dbReference type="OrthoDB" id="10037933at2759"/>
<evidence type="ECO:0000259" key="1">
    <source>
        <dbReference type="Pfam" id="PF05699"/>
    </source>
</evidence>
<dbReference type="Proteomes" id="UP000015101">
    <property type="component" value="Unassembled WGS sequence"/>
</dbReference>
<gene>
    <name evidence="3" type="primary">20213359</name>
    <name evidence="2" type="ORF">HELRODRAFT_62465</name>
</gene>
<dbReference type="CTD" id="20213359"/>
<dbReference type="PANTHER" id="PTHR46289:SF14">
    <property type="entry name" value="DUF4371 DOMAIN-CONTAINING PROTEIN"/>
    <property type="match status" value="1"/>
</dbReference>